<keyword evidence="1" id="KW-0175">Coiled coil</keyword>
<evidence type="ECO:0000256" key="1">
    <source>
        <dbReference type="SAM" id="Coils"/>
    </source>
</evidence>
<name>A0A914CJJ6_9BILA</name>
<proteinExistence type="predicted"/>
<feature type="region of interest" description="Disordered" evidence="2">
    <location>
        <begin position="1"/>
        <end position="20"/>
    </location>
</feature>
<dbReference type="Proteomes" id="UP000887540">
    <property type="component" value="Unplaced"/>
</dbReference>
<reference evidence="4" key="1">
    <citation type="submission" date="2022-11" db="UniProtKB">
        <authorList>
            <consortium name="WormBaseParasite"/>
        </authorList>
    </citation>
    <scope>IDENTIFICATION</scope>
</reference>
<evidence type="ECO:0000313" key="3">
    <source>
        <dbReference type="Proteomes" id="UP000887540"/>
    </source>
</evidence>
<protein>
    <submittedName>
        <fullName evidence="4">Uncharacterized protein</fullName>
    </submittedName>
</protein>
<keyword evidence="3" id="KW-1185">Reference proteome</keyword>
<organism evidence="3 4">
    <name type="scientific">Acrobeloides nanus</name>
    <dbReference type="NCBI Taxonomy" id="290746"/>
    <lineage>
        <taxon>Eukaryota</taxon>
        <taxon>Metazoa</taxon>
        <taxon>Ecdysozoa</taxon>
        <taxon>Nematoda</taxon>
        <taxon>Chromadorea</taxon>
        <taxon>Rhabditida</taxon>
        <taxon>Tylenchina</taxon>
        <taxon>Cephalobomorpha</taxon>
        <taxon>Cephaloboidea</taxon>
        <taxon>Cephalobidae</taxon>
        <taxon>Acrobeloides</taxon>
    </lineage>
</organism>
<feature type="coiled-coil region" evidence="1">
    <location>
        <begin position="124"/>
        <end position="175"/>
    </location>
</feature>
<dbReference type="WBParaSite" id="ACRNAN_scaffold1151.g8442.t1">
    <property type="protein sequence ID" value="ACRNAN_scaffold1151.g8442.t1"/>
    <property type="gene ID" value="ACRNAN_scaffold1151.g8442"/>
</dbReference>
<evidence type="ECO:0000256" key="2">
    <source>
        <dbReference type="SAM" id="MobiDB-lite"/>
    </source>
</evidence>
<dbReference type="AlphaFoldDB" id="A0A914CJJ6"/>
<sequence>MSKINKKKQKKSKRDKSGRKIYLRYSPHAAEIRALKNEAIIPDLLDQTISNSPTKETLIYPSNTLTTQVENECLKLAKRLVEERKEESSQPGKLLENDIVFRIYMKDRTISILKRVNSDNLEKCKALSKEFQSIKEENSNLLEQNSMLIKENKSLKKKIEELEKKKNIKENVEIAKINRFSNFQKPLQVKLESASDISSKSILKPVQNNPPRKQIALGYPLIRTNQNKSEMVTSVMPYEKARVIKEQRENLPAKVPKLQESDRNLLITQNDTKVKNAWLTRAQKTW</sequence>
<accession>A0A914CJJ6</accession>
<evidence type="ECO:0000313" key="4">
    <source>
        <dbReference type="WBParaSite" id="ACRNAN_scaffold1151.g8442.t1"/>
    </source>
</evidence>